<evidence type="ECO:0000256" key="1">
    <source>
        <dbReference type="ARBA" id="ARBA00006484"/>
    </source>
</evidence>
<comment type="caution">
    <text evidence="4">The sequence shown here is derived from an EMBL/GenBank/DDBJ whole genome shotgun (WGS) entry which is preliminary data.</text>
</comment>
<proteinExistence type="inferred from homology"/>
<dbReference type="InterPro" id="IPR036291">
    <property type="entry name" value="NAD(P)-bd_dom_sf"/>
</dbReference>
<keyword evidence="5" id="KW-1185">Reference proteome</keyword>
<accession>A0ABS4VNA3</accession>
<name>A0ABS4VNA3_9PSEU</name>
<protein>
    <submittedName>
        <fullName evidence="4">NADP-dependent 3-hydroxy acid dehydrogenase YdfG</fullName>
    </submittedName>
</protein>
<sequence>MSGVAVVTGAGSGIGEAVTRALLDDGWQVALAGRRVDRLDAVAGGRAGTLTVATDVADPESVAALFAAVRKRWGRVDLLVNNAGTFGPGGTVDEITVEDWTDTVAVNLTGSFLCARAAFAAMRAQDPQGGRIINNGSISAHVPRPGSAAYTATKHAVTGLTRSLSLDGREFGIACGQIDIGNAATDMTAGVAAGAKQADGSVQPEATFDAAHVGQAVRYMAALPLEANVQFLTIAATTMPWLARG</sequence>
<organism evidence="4 5">
    <name type="scientific">Pseudonocardia parietis</name>
    <dbReference type="NCBI Taxonomy" id="570936"/>
    <lineage>
        <taxon>Bacteria</taxon>
        <taxon>Bacillati</taxon>
        <taxon>Actinomycetota</taxon>
        <taxon>Actinomycetes</taxon>
        <taxon>Pseudonocardiales</taxon>
        <taxon>Pseudonocardiaceae</taxon>
        <taxon>Pseudonocardia</taxon>
    </lineage>
</organism>
<dbReference type="PRINTS" id="PR00081">
    <property type="entry name" value="GDHRDH"/>
</dbReference>
<dbReference type="PANTHER" id="PTHR43669:SF12">
    <property type="entry name" value="BLR5618 PROTEIN"/>
    <property type="match status" value="1"/>
</dbReference>
<dbReference type="PROSITE" id="PS00061">
    <property type="entry name" value="ADH_SHORT"/>
    <property type="match status" value="1"/>
</dbReference>
<reference evidence="4 5" key="1">
    <citation type="submission" date="2021-03" db="EMBL/GenBank/DDBJ databases">
        <title>Sequencing the genomes of 1000 actinobacteria strains.</title>
        <authorList>
            <person name="Klenk H.-P."/>
        </authorList>
    </citation>
    <scope>NUCLEOTIDE SEQUENCE [LARGE SCALE GENOMIC DNA]</scope>
    <source>
        <strain evidence="4 5">DSM 45256</strain>
    </source>
</reference>
<dbReference type="RefSeq" id="WP_210025189.1">
    <property type="nucleotide sequence ID" value="NZ_JAGINU010000001.1"/>
</dbReference>
<dbReference type="Gene3D" id="3.40.50.720">
    <property type="entry name" value="NAD(P)-binding Rossmann-like Domain"/>
    <property type="match status" value="1"/>
</dbReference>
<dbReference type="Proteomes" id="UP001519295">
    <property type="component" value="Unassembled WGS sequence"/>
</dbReference>
<evidence type="ECO:0000313" key="5">
    <source>
        <dbReference type="Proteomes" id="UP001519295"/>
    </source>
</evidence>
<dbReference type="PANTHER" id="PTHR43669">
    <property type="entry name" value="5-KETO-D-GLUCONATE 5-REDUCTASE"/>
    <property type="match status" value="1"/>
</dbReference>
<keyword evidence="2" id="KW-0560">Oxidoreductase</keyword>
<comment type="similarity">
    <text evidence="1 3">Belongs to the short-chain dehydrogenases/reductases (SDR) family.</text>
</comment>
<dbReference type="EMBL" id="JAGINU010000001">
    <property type="protein sequence ID" value="MBP2365261.1"/>
    <property type="molecule type" value="Genomic_DNA"/>
</dbReference>
<evidence type="ECO:0000256" key="2">
    <source>
        <dbReference type="ARBA" id="ARBA00023002"/>
    </source>
</evidence>
<dbReference type="Pfam" id="PF00106">
    <property type="entry name" value="adh_short"/>
    <property type="match status" value="1"/>
</dbReference>
<dbReference type="CDD" id="cd05233">
    <property type="entry name" value="SDR_c"/>
    <property type="match status" value="1"/>
</dbReference>
<evidence type="ECO:0000256" key="3">
    <source>
        <dbReference type="RuleBase" id="RU000363"/>
    </source>
</evidence>
<dbReference type="InterPro" id="IPR002347">
    <property type="entry name" value="SDR_fam"/>
</dbReference>
<dbReference type="SUPFAM" id="SSF51735">
    <property type="entry name" value="NAD(P)-binding Rossmann-fold domains"/>
    <property type="match status" value="1"/>
</dbReference>
<gene>
    <name evidence="4" type="ORF">JOF36_000957</name>
</gene>
<evidence type="ECO:0000313" key="4">
    <source>
        <dbReference type="EMBL" id="MBP2365261.1"/>
    </source>
</evidence>
<dbReference type="InterPro" id="IPR020904">
    <property type="entry name" value="Sc_DH/Rdtase_CS"/>
</dbReference>
<dbReference type="PRINTS" id="PR00080">
    <property type="entry name" value="SDRFAMILY"/>
</dbReference>